<dbReference type="AlphaFoldDB" id="A0A6M8B6S8"/>
<dbReference type="Proteomes" id="UP000504752">
    <property type="component" value="Chromosome"/>
</dbReference>
<dbReference type="KEGG" id="amam:HPC72_09185"/>
<reference evidence="2 3" key="1">
    <citation type="submission" date="2020-05" db="EMBL/GenBank/DDBJ databases">
        <title>Actinomyces sp. zg-325.</title>
        <authorList>
            <person name="Yang C."/>
        </authorList>
    </citation>
    <scope>NUCLEOTIDE SEQUENCE [LARGE SCALE GENOMIC DNA]</scope>
    <source>
        <strain evidence="3">zg-325</strain>
    </source>
</reference>
<name>A0A6M8B6S8_9ACTO</name>
<organism evidence="2 3">
    <name type="scientific">Actinomyces marmotae</name>
    <dbReference type="NCBI Taxonomy" id="2737173"/>
    <lineage>
        <taxon>Bacteria</taxon>
        <taxon>Bacillati</taxon>
        <taxon>Actinomycetota</taxon>
        <taxon>Actinomycetes</taxon>
        <taxon>Actinomycetales</taxon>
        <taxon>Actinomycetaceae</taxon>
        <taxon>Actinomyces</taxon>
    </lineage>
</organism>
<dbReference type="InterPro" id="IPR036689">
    <property type="entry name" value="ESAT-6-like_sf"/>
</dbReference>
<dbReference type="Pfam" id="PF06013">
    <property type="entry name" value="WXG100"/>
    <property type="match status" value="1"/>
</dbReference>
<dbReference type="SUPFAM" id="SSF140453">
    <property type="entry name" value="EsxAB dimer-like"/>
    <property type="match status" value="1"/>
</dbReference>
<evidence type="ECO:0000256" key="1">
    <source>
        <dbReference type="RuleBase" id="RU362001"/>
    </source>
</evidence>
<keyword evidence="3" id="KW-1185">Reference proteome</keyword>
<proteinExistence type="inferred from homology"/>
<evidence type="ECO:0000313" key="3">
    <source>
        <dbReference type="Proteomes" id="UP000504752"/>
    </source>
</evidence>
<dbReference type="RefSeq" id="WP_159522542.1">
    <property type="nucleotide sequence ID" value="NZ_CP053642.1"/>
</dbReference>
<accession>A0A6M8B6S8</accession>
<gene>
    <name evidence="2" type="ORF">HPC72_09185</name>
</gene>
<dbReference type="EMBL" id="CP053642">
    <property type="protein sequence ID" value="QKD80357.1"/>
    <property type="molecule type" value="Genomic_DNA"/>
</dbReference>
<sequence>MPIFSVDTQAVSDTASRTATRISTIQAEVDAMNSDIATLETTWSGTASMSMSAAAASWHLTQSRVQNSLDMLRAALGISADSYSSAESGNQALFAPQ</sequence>
<protein>
    <recommendedName>
        <fullName evidence="1">ESAT-6-like protein</fullName>
    </recommendedName>
</protein>
<evidence type="ECO:0000313" key="2">
    <source>
        <dbReference type="EMBL" id="QKD80357.1"/>
    </source>
</evidence>
<dbReference type="Gene3D" id="1.10.287.1060">
    <property type="entry name" value="ESAT-6-like"/>
    <property type="match status" value="1"/>
</dbReference>
<comment type="similarity">
    <text evidence="1">Belongs to the WXG100 family.</text>
</comment>
<dbReference type="InterPro" id="IPR010310">
    <property type="entry name" value="T7SS_ESAT-6-like"/>
</dbReference>
<dbReference type="NCBIfam" id="TIGR03930">
    <property type="entry name" value="WXG100_ESAT6"/>
    <property type="match status" value="1"/>
</dbReference>